<evidence type="ECO:0000313" key="6">
    <source>
        <dbReference type="Proteomes" id="UP000186524"/>
    </source>
</evidence>
<evidence type="ECO:0000259" key="3">
    <source>
        <dbReference type="Pfam" id="PF14657"/>
    </source>
</evidence>
<dbReference type="EMBL" id="MRWQ01000005">
    <property type="protein sequence ID" value="OKL37055.1"/>
    <property type="molecule type" value="Genomic_DNA"/>
</dbReference>
<dbReference type="AlphaFoldDB" id="A0A1Q5P468"/>
<organism evidence="5 6">
    <name type="scientific">Domibacillus mangrovi</name>
    <dbReference type="NCBI Taxonomy" id="1714354"/>
    <lineage>
        <taxon>Bacteria</taxon>
        <taxon>Bacillati</taxon>
        <taxon>Bacillota</taxon>
        <taxon>Bacilli</taxon>
        <taxon>Bacillales</taxon>
        <taxon>Bacillaceae</taxon>
        <taxon>Domibacillus</taxon>
    </lineage>
</organism>
<name>A0A1Q5P468_9BACI</name>
<evidence type="ECO:0000256" key="2">
    <source>
        <dbReference type="SAM" id="MobiDB-lite"/>
    </source>
</evidence>
<dbReference type="Proteomes" id="UP000186524">
    <property type="component" value="Unassembled WGS sequence"/>
</dbReference>
<evidence type="ECO:0000313" key="5">
    <source>
        <dbReference type="EMBL" id="OKL37055.1"/>
    </source>
</evidence>
<dbReference type="GO" id="GO:0003677">
    <property type="term" value="F:DNA binding"/>
    <property type="evidence" value="ECO:0007669"/>
    <property type="project" value="UniProtKB-KW"/>
</dbReference>
<accession>A0A1Q5P468</accession>
<reference evidence="5 6" key="1">
    <citation type="submission" date="2016-12" db="EMBL/GenBank/DDBJ databases">
        <title>Domibacillus sp. SAOS 44 whole genome sequencing.</title>
        <authorList>
            <person name="Verma A."/>
            <person name="Krishnamurthi S."/>
        </authorList>
    </citation>
    <scope>NUCLEOTIDE SEQUENCE [LARGE SCALE GENOMIC DNA]</scope>
    <source>
        <strain evidence="5 6">SAOS 44</strain>
    </source>
</reference>
<dbReference type="Pfam" id="PF14657">
    <property type="entry name" value="Arm-DNA-bind_4"/>
    <property type="match status" value="1"/>
</dbReference>
<protein>
    <recommendedName>
        <fullName evidence="7">Core-binding (CB) domain-containing protein</fullName>
    </recommendedName>
</protein>
<feature type="region of interest" description="Disordered" evidence="2">
    <location>
        <begin position="142"/>
        <end position="161"/>
    </location>
</feature>
<proteinExistence type="predicted"/>
<feature type="domain" description="AP2-like integrase N-terminal" evidence="3">
    <location>
        <begin position="10"/>
        <end position="54"/>
    </location>
</feature>
<dbReference type="Pfam" id="PF14659">
    <property type="entry name" value="Phage_int_SAM_3"/>
    <property type="match status" value="1"/>
</dbReference>
<keyword evidence="6" id="KW-1185">Reference proteome</keyword>
<gene>
    <name evidence="5" type="ORF">BLL40_05570</name>
</gene>
<sequence length="161" mass="19152">MAAFRKRGNKWEYRASYKDPFTQEYKVKSKGGFSTKKEAQMAAADVEKQIAEGLETNEGSISLSFYLNNWLVEYKKETVRKNTYELHERNVRNHILPYFKNISLVDVKPIMYQKFLNHLTNQDYSKRTVDYPWDYVQRHGKSPRSRQIEKESLPRCNDLQS</sequence>
<comment type="caution">
    <text evidence="5">The sequence shown here is derived from an EMBL/GenBank/DDBJ whole genome shotgun (WGS) entry which is preliminary data.</text>
</comment>
<dbReference type="InterPro" id="IPR028259">
    <property type="entry name" value="AP2-like_int_N"/>
</dbReference>
<evidence type="ECO:0000256" key="1">
    <source>
        <dbReference type="ARBA" id="ARBA00023125"/>
    </source>
</evidence>
<feature type="domain" description="Integrase SAM-like N-terminal" evidence="4">
    <location>
        <begin position="63"/>
        <end position="119"/>
    </location>
</feature>
<dbReference type="InterPro" id="IPR011010">
    <property type="entry name" value="DNA_brk_join_enz"/>
</dbReference>
<dbReference type="SUPFAM" id="SSF56349">
    <property type="entry name" value="DNA breaking-rejoining enzymes"/>
    <property type="match status" value="1"/>
</dbReference>
<dbReference type="Gene3D" id="1.10.150.130">
    <property type="match status" value="1"/>
</dbReference>
<dbReference type="GO" id="GO:0015074">
    <property type="term" value="P:DNA integration"/>
    <property type="evidence" value="ECO:0007669"/>
    <property type="project" value="InterPro"/>
</dbReference>
<keyword evidence="1" id="KW-0238">DNA-binding</keyword>
<dbReference type="InterPro" id="IPR004107">
    <property type="entry name" value="Integrase_SAM-like_N"/>
</dbReference>
<dbReference type="STRING" id="1714354.BLL40_05570"/>
<evidence type="ECO:0000259" key="4">
    <source>
        <dbReference type="Pfam" id="PF14659"/>
    </source>
</evidence>
<evidence type="ECO:0008006" key="7">
    <source>
        <dbReference type="Google" id="ProtNLM"/>
    </source>
</evidence>
<dbReference type="InterPro" id="IPR010998">
    <property type="entry name" value="Integrase_recombinase_N"/>
</dbReference>